<dbReference type="EMBL" id="KQ964571">
    <property type="protein sequence ID" value="KXN68526.1"/>
    <property type="molecule type" value="Genomic_DNA"/>
</dbReference>
<keyword evidence="4" id="KW-0186">Copper</keyword>
<accession>A0A137P0F2</accession>
<proteinExistence type="predicted"/>
<dbReference type="SUPFAM" id="SSF57879">
    <property type="entry name" value="Zinc domain conserved in yeast copper-regulated transcription factors"/>
    <property type="match status" value="1"/>
</dbReference>
<feature type="non-terminal residue" evidence="9">
    <location>
        <position position="1"/>
    </location>
</feature>
<keyword evidence="3" id="KW-0862">Zinc</keyword>
<evidence type="ECO:0000256" key="1">
    <source>
        <dbReference type="ARBA" id="ARBA00004123"/>
    </source>
</evidence>
<dbReference type="PRINTS" id="PR00617">
    <property type="entry name" value="COPPERFIST"/>
</dbReference>
<keyword evidence="6" id="KW-0804">Transcription</keyword>
<gene>
    <name evidence="9" type="ORF">CONCODRAFT_25425</name>
</gene>
<dbReference type="SMART" id="SM00412">
    <property type="entry name" value="Cu_FIST"/>
    <property type="match status" value="1"/>
</dbReference>
<dbReference type="PANTHER" id="PTHR28088:SF5">
    <property type="entry name" value="TRANSCRIPTIONAL ACTIVATOR HAA1-RELATED"/>
    <property type="match status" value="1"/>
</dbReference>
<dbReference type="Pfam" id="PF00649">
    <property type="entry name" value="Copper-fist"/>
    <property type="match status" value="1"/>
</dbReference>
<dbReference type="GO" id="GO:0005634">
    <property type="term" value="C:nucleus"/>
    <property type="evidence" value="ECO:0007669"/>
    <property type="project" value="UniProtKB-SubCell"/>
</dbReference>
<dbReference type="OMA" id="SSCKHED"/>
<evidence type="ECO:0000256" key="7">
    <source>
        <dbReference type="ARBA" id="ARBA00023242"/>
    </source>
</evidence>
<dbReference type="FunFam" id="3.90.430.10:FF:000001">
    <property type="entry name" value="Copper fist DNA-binding protein"/>
    <property type="match status" value="1"/>
</dbReference>
<name>A0A137P0F2_CONC2</name>
<feature type="non-terminal residue" evidence="9">
    <location>
        <position position="53"/>
    </location>
</feature>
<evidence type="ECO:0000256" key="4">
    <source>
        <dbReference type="ARBA" id="ARBA00023008"/>
    </source>
</evidence>
<evidence type="ECO:0000313" key="10">
    <source>
        <dbReference type="Proteomes" id="UP000070444"/>
    </source>
</evidence>
<dbReference type="AlphaFoldDB" id="A0A137P0F2"/>
<evidence type="ECO:0000256" key="2">
    <source>
        <dbReference type="ARBA" id="ARBA00022723"/>
    </source>
</evidence>
<dbReference type="PANTHER" id="PTHR28088">
    <property type="entry name" value="TRANSCRIPTIONAL ACTIVATOR HAA1-RELATED"/>
    <property type="match status" value="1"/>
</dbReference>
<dbReference type="SMART" id="SM01090">
    <property type="entry name" value="Copper-fist"/>
    <property type="match status" value="1"/>
</dbReference>
<dbReference type="InterPro" id="IPR001083">
    <property type="entry name" value="Cu_fist_DNA-bd_dom"/>
</dbReference>
<evidence type="ECO:0000256" key="5">
    <source>
        <dbReference type="ARBA" id="ARBA00023015"/>
    </source>
</evidence>
<dbReference type="GO" id="GO:0006879">
    <property type="term" value="P:intracellular iron ion homeostasis"/>
    <property type="evidence" value="ECO:0007669"/>
    <property type="project" value="TreeGrafter"/>
</dbReference>
<dbReference type="PROSITE" id="PS50073">
    <property type="entry name" value="COPPER_FIST_2"/>
    <property type="match status" value="1"/>
</dbReference>
<dbReference type="GO" id="GO:0045944">
    <property type="term" value="P:positive regulation of transcription by RNA polymerase II"/>
    <property type="evidence" value="ECO:0007669"/>
    <property type="project" value="TreeGrafter"/>
</dbReference>
<protein>
    <recommendedName>
        <fullName evidence="8">Copper-fist domain-containing protein</fullName>
    </recommendedName>
</protein>
<dbReference type="Proteomes" id="UP000070444">
    <property type="component" value="Unassembled WGS sequence"/>
</dbReference>
<dbReference type="InterPro" id="IPR036395">
    <property type="entry name" value="Cu_fist_DNA-bd_dom_sf"/>
</dbReference>
<evidence type="ECO:0000259" key="8">
    <source>
        <dbReference type="PROSITE" id="PS50073"/>
    </source>
</evidence>
<keyword evidence="7" id="KW-0539">Nucleus</keyword>
<dbReference type="GO" id="GO:0006878">
    <property type="term" value="P:intracellular copper ion homeostasis"/>
    <property type="evidence" value="ECO:0007669"/>
    <property type="project" value="TreeGrafter"/>
</dbReference>
<evidence type="ECO:0000256" key="6">
    <source>
        <dbReference type="ARBA" id="ARBA00023163"/>
    </source>
</evidence>
<sequence length="53" mass="6118">CIKGHRSSSCKHEDRPLFEIQKRGRPITQCAHCRELRKTKKLHIKCLCATSGQ</sequence>
<dbReference type="GO" id="GO:0000978">
    <property type="term" value="F:RNA polymerase II cis-regulatory region sequence-specific DNA binding"/>
    <property type="evidence" value="ECO:0007669"/>
    <property type="project" value="TreeGrafter"/>
</dbReference>
<reference evidence="9 10" key="1">
    <citation type="journal article" date="2015" name="Genome Biol. Evol.">
        <title>Phylogenomic analyses indicate that early fungi evolved digesting cell walls of algal ancestors of land plants.</title>
        <authorList>
            <person name="Chang Y."/>
            <person name="Wang S."/>
            <person name="Sekimoto S."/>
            <person name="Aerts A.L."/>
            <person name="Choi C."/>
            <person name="Clum A."/>
            <person name="LaButti K.M."/>
            <person name="Lindquist E.A."/>
            <person name="Yee Ngan C."/>
            <person name="Ohm R.A."/>
            <person name="Salamov A.A."/>
            <person name="Grigoriev I.V."/>
            <person name="Spatafora J.W."/>
            <person name="Berbee M.L."/>
        </authorList>
    </citation>
    <scope>NUCLEOTIDE SEQUENCE [LARGE SCALE GENOMIC DNA]</scope>
    <source>
        <strain evidence="9 10">NRRL 28638</strain>
    </source>
</reference>
<comment type="subcellular location">
    <subcellularLocation>
        <location evidence="1">Nucleus</location>
    </subcellularLocation>
</comment>
<dbReference type="OrthoDB" id="5600085at2759"/>
<dbReference type="Gene3D" id="3.90.430.10">
    <property type="entry name" value="Copper fist DNA-binding domain"/>
    <property type="match status" value="1"/>
</dbReference>
<dbReference type="GO" id="GO:0005507">
    <property type="term" value="F:copper ion binding"/>
    <property type="evidence" value="ECO:0007669"/>
    <property type="project" value="InterPro"/>
</dbReference>
<keyword evidence="2" id="KW-0479">Metal-binding</keyword>
<evidence type="ECO:0000256" key="3">
    <source>
        <dbReference type="ARBA" id="ARBA00022833"/>
    </source>
</evidence>
<keyword evidence="10" id="KW-1185">Reference proteome</keyword>
<dbReference type="STRING" id="796925.A0A137P0F2"/>
<feature type="domain" description="Copper-fist" evidence="8">
    <location>
        <begin position="1"/>
        <end position="27"/>
    </location>
</feature>
<dbReference type="GO" id="GO:0000981">
    <property type="term" value="F:DNA-binding transcription factor activity, RNA polymerase II-specific"/>
    <property type="evidence" value="ECO:0007669"/>
    <property type="project" value="TreeGrafter"/>
</dbReference>
<organism evidence="9 10">
    <name type="scientific">Conidiobolus coronatus (strain ATCC 28846 / CBS 209.66 / NRRL 28638)</name>
    <name type="common">Delacroixia coronata</name>
    <dbReference type="NCBI Taxonomy" id="796925"/>
    <lineage>
        <taxon>Eukaryota</taxon>
        <taxon>Fungi</taxon>
        <taxon>Fungi incertae sedis</taxon>
        <taxon>Zoopagomycota</taxon>
        <taxon>Entomophthoromycotina</taxon>
        <taxon>Entomophthoromycetes</taxon>
        <taxon>Entomophthorales</taxon>
        <taxon>Ancylistaceae</taxon>
        <taxon>Conidiobolus</taxon>
    </lineage>
</organism>
<evidence type="ECO:0000313" key="9">
    <source>
        <dbReference type="EMBL" id="KXN68526.1"/>
    </source>
</evidence>
<keyword evidence="5" id="KW-0805">Transcription regulation</keyword>
<dbReference type="InterPro" id="IPR051763">
    <property type="entry name" value="Copper_Homeo_Regul"/>
</dbReference>